<name>A0A420ZC32_UNCK3</name>
<dbReference type="AlphaFoldDB" id="A0A420ZC32"/>
<evidence type="ECO:0000313" key="1">
    <source>
        <dbReference type="EMBL" id="RLC36797.1"/>
    </source>
</evidence>
<gene>
    <name evidence="1" type="ORF">DRH29_03730</name>
</gene>
<reference evidence="1 2" key="1">
    <citation type="submission" date="2018-06" db="EMBL/GenBank/DDBJ databases">
        <title>Extensive metabolic versatility and redundancy in microbially diverse, dynamic hydrothermal sediments.</title>
        <authorList>
            <person name="Dombrowski N."/>
            <person name="Teske A."/>
            <person name="Baker B.J."/>
        </authorList>
    </citation>
    <scope>NUCLEOTIDE SEQUENCE [LARGE SCALE GENOMIC DNA]</scope>
    <source>
        <strain evidence="1">B79_G16</strain>
    </source>
</reference>
<organism evidence="1 2">
    <name type="scientific">candidate division Kazan bacterium</name>
    <dbReference type="NCBI Taxonomy" id="2202143"/>
    <lineage>
        <taxon>Bacteria</taxon>
        <taxon>Bacteria division Kazan-3B-28</taxon>
    </lineage>
</organism>
<sequence>MLGYNLMNLFKEQVLNQNKTKSMVSTIRDRLFLIPGKPACRSHGAGRLAHSARQWVLKLEATWRYRDEYEEALARLT</sequence>
<evidence type="ECO:0000313" key="2">
    <source>
        <dbReference type="Proteomes" id="UP000281261"/>
    </source>
</evidence>
<comment type="caution">
    <text evidence="1">The sequence shown here is derived from an EMBL/GenBank/DDBJ whole genome shotgun (WGS) entry which is preliminary data.</text>
</comment>
<protein>
    <submittedName>
        <fullName evidence="1">Uncharacterized protein</fullName>
    </submittedName>
</protein>
<dbReference type="EMBL" id="QMNG01000028">
    <property type="protein sequence ID" value="RLC36797.1"/>
    <property type="molecule type" value="Genomic_DNA"/>
</dbReference>
<proteinExistence type="predicted"/>
<accession>A0A420ZC32</accession>
<dbReference type="Proteomes" id="UP000281261">
    <property type="component" value="Unassembled WGS sequence"/>
</dbReference>